<dbReference type="HOGENOM" id="CLU_108879_4_0_11"/>
<dbReference type="CDD" id="cd00085">
    <property type="entry name" value="HNHc"/>
    <property type="match status" value="1"/>
</dbReference>
<keyword evidence="2" id="KW-0540">Nuclease</keyword>
<name>A4TBM2_MYCGI</name>
<reference evidence="2" key="2">
    <citation type="journal article" date="2013" name="PLoS ONE">
        <title>A Gene Expression Study of the Activities of Aromatic Ring-Cleavage Dioxygenases in Mycobacterium gilvum PYR-GCK to Changes in Salinity and pH during Pyrene Degradation.</title>
        <authorList>
            <person name="Badejo A.C."/>
            <person name="Badejo A.O."/>
            <person name="Shin K.H."/>
            <person name="Chai Y.G."/>
        </authorList>
    </citation>
    <scope>NUCLEOTIDE SEQUENCE [LARGE SCALE GENOMIC DNA]</scope>
    <source>
        <strain evidence="2">PYR-GCK</strain>
    </source>
</reference>
<dbReference type="KEGG" id="mgi:Mflv_2916"/>
<keyword evidence="2" id="KW-0255">Endonuclease</keyword>
<dbReference type="EMBL" id="CP000656">
    <property type="protein sequence ID" value="ABP45393.1"/>
    <property type="molecule type" value="Genomic_DNA"/>
</dbReference>
<evidence type="ECO:0000256" key="1">
    <source>
        <dbReference type="SAM" id="MobiDB-lite"/>
    </source>
</evidence>
<dbReference type="Gene3D" id="1.10.30.50">
    <property type="match status" value="1"/>
</dbReference>
<dbReference type="eggNOG" id="COG1403">
    <property type="taxonomic scope" value="Bacteria"/>
</dbReference>
<dbReference type="AlphaFoldDB" id="A4TBM2"/>
<protein>
    <submittedName>
        <fullName evidence="2">HNH endonuclease</fullName>
    </submittedName>
</protein>
<reference evidence="2" key="1">
    <citation type="submission" date="2007-04" db="EMBL/GenBank/DDBJ databases">
        <authorList>
            <consortium name="US DOE Joint Genome Institute"/>
            <person name="Copeland A."/>
            <person name="Lucas S."/>
            <person name="Lapidus A."/>
            <person name="Barry K."/>
            <person name="Detter J.C."/>
            <person name="Glavina del Rio T."/>
            <person name="Hammon N."/>
            <person name="Israni S."/>
            <person name="Dalin E."/>
            <person name="Tice H."/>
            <person name="Pitluck S."/>
            <person name="Chain P."/>
            <person name="Malfatti S."/>
            <person name="Shin M."/>
            <person name="Vergez L."/>
            <person name="Schmutz J."/>
            <person name="Larimer F."/>
            <person name="Land M."/>
            <person name="Hauser L."/>
            <person name="Kyrpides N."/>
            <person name="Mikhailova N."/>
            <person name="Miller C."/>
            <person name="Richardson P."/>
        </authorList>
    </citation>
    <scope>NUCLEOTIDE SEQUENCE</scope>
    <source>
        <strain evidence="2">PYR-GCK</strain>
    </source>
</reference>
<evidence type="ECO:0000313" key="2">
    <source>
        <dbReference type="EMBL" id="ABP45393.1"/>
    </source>
</evidence>
<accession>A4TBM2</accession>
<keyword evidence="2" id="KW-0378">Hydrolase</keyword>
<organism evidence="2">
    <name type="scientific">Mycolicibacterium gilvum (strain PYR-GCK)</name>
    <name type="common">Mycobacterium gilvum (strain PYR-GCK)</name>
    <dbReference type="NCBI Taxonomy" id="350054"/>
    <lineage>
        <taxon>Bacteria</taxon>
        <taxon>Bacillati</taxon>
        <taxon>Actinomycetota</taxon>
        <taxon>Actinomycetes</taxon>
        <taxon>Mycobacteriales</taxon>
        <taxon>Mycobacteriaceae</taxon>
        <taxon>Mycolicibacterium</taxon>
    </lineage>
</organism>
<proteinExistence type="predicted"/>
<sequence length="114" mass="12895">MPTAPPRTCSRCRQAAPKGRPCQCRKPWEGSTHPGGHDDRRMAAALAAYRAEHPYCEHPDCIRLADDVDHVVPLAELPKGDPRRYDPENFMALCRKHHSVKTAEDSRRGKTRAR</sequence>
<dbReference type="STRING" id="350054.Mflv_2916"/>
<dbReference type="GO" id="GO:0004519">
    <property type="term" value="F:endonuclease activity"/>
    <property type="evidence" value="ECO:0007669"/>
    <property type="project" value="UniProtKB-KW"/>
</dbReference>
<feature type="region of interest" description="Disordered" evidence="1">
    <location>
        <begin position="1"/>
        <end position="20"/>
    </location>
</feature>
<dbReference type="InterPro" id="IPR003615">
    <property type="entry name" value="HNH_nuc"/>
</dbReference>
<gene>
    <name evidence="2" type="ordered locus">Mflv_2916</name>
</gene>